<proteinExistence type="predicted"/>
<gene>
    <name evidence="2" type="ORF">HRQ87_05385</name>
</gene>
<keyword evidence="3" id="KW-1185">Reference proteome</keyword>
<accession>A0ABX2IMW0</accession>
<evidence type="ECO:0000313" key="3">
    <source>
        <dbReference type="Proteomes" id="UP000777935"/>
    </source>
</evidence>
<keyword evidence="1" id="KW-0812">Transmembrane</keyword>
<evidence type="ECO:0000256" key="1">
    <source>
        <dbReference type="SAM" id="Phobius"/>
    </source>
</evidence>
<keyword evidence="1" id="KW-0472">Membrane</keyword>
<name>A0ABX2IMW0_9RHOB</name>
<feature type="transmembrane region" description="Helical" evidence="1">
    <location>
        <begin position="26"/>
        <end position="47"/>
    </location>
</feature>
<evidence type="ECO:0000313" key="2">
    <source>
        <dbReference type="EMBL" id="NSX54226.1"/>
    </source>
</evidence>
<comment type="caution">
    <text evidence="2">The sequence shown here is derived from an EMBL/GenBank/DDBJ whole genome shotgun (WGS) entry which is preliminary data.</text>
</comment>
<organism evidence="2 3">
    <name type="scientific">Parasulfitobacter algicola</name>
    <dbReference type="NCBI Taxonomy" id="2614809"/>
    <lineage>
        <taxon>Bacteria</taxon>
        <taxon>Pseudomonadati</taxon>
        <taxon>Pseudomonadota</taxon>
        <taxon>Alphaproteobacteria</taxon>
        <taxon>Rhodobacterales</taxon>
        <taxon>Roseobacteraceae</taxon>
        <taxon>Parasulfitobacter</taxon>
    </lineage>
</organism>
<reference evidence="2 3" key="1">
    <citation type="submission" date="2020-06" db="EMBL/GenBank/DDBJ databases">
        <title>Sulfitobacter algicola sp. nov., isolated from green algae.</title>
        <authorList>
            <person name="Wang C."/>
        </authorList>
    </citation>
    <scope>NUCLEOTIDE SEQUENCE [LARGE SCALE GENOMIC DNA]</scope>
    <source>
        <strain evidence="2 3">1151</strain>
    </source>
</reference>
<dbReference type="EMBL" id="JABUFE010000002">
    <property type="protein sequence ID" value="NSX54226.1"/>
    <property type="molecule type" value="Genomic_DNA"/>
</dbReference>
<dbReference type="Proteomes" id="UP000777935">
    <property type="component" value="Unassembled WGS sequence"/>
</dbReference>
<protein>
    <submittedName>
        <fullName evidence="2">Uncharacterized protein</fullName>
    </submittedName>
</protein>
<sequence>MSRGVVTSVNHDGLIIARPRRAAPRFPVKGIILMIIAFFAFKGFLLAQLGDATYGQRIATLQQGTGVEQAGAWAMQVDPLTQWIAGQIGTYLN</sequence>
<keyword evidence="1" id="KW-1133">Transmembrane helix</keyword>